<comment type="caution">
    <text evidence="2">The sequence shown here is derived from an EMBL/GenBank/DDBJ whole genome shotgun (WGS) entry which is preliminary data.</text>
</comment>
<keyword evidence="3" id="KW-1185">Reference proteome</keyword>
<dbReference type="SUPFAM" id="SSF48452">
    <property type="entry name" value="TPR-like"/>
    <property type="match status" value="1"/>
</dbReference>
<dbReference type="EMBL" id="BNJF01000001">
    <property type="protein sequence ID" value="GHO44918.1"/>
    <property type="molecule type" value="Genomic_DNA"/>
</dbReference>
<dbReference type="AlphaFoldDB" id="A0A8J3I1E9"/>
<evidence type="ECO:0008006" key="4">
    <source>
        <dbReference type="Google" id="ProtNLM"/>
    </source>
</evidence>
<name>A0A8J3I1E9_9CHLR</name>
<dbReference type="Gene3D" id="1.25.40.10">
    <property type="entry name" value="Tetratricopeptide repeat domain"/>
    <property type="match status" value="2"/>
</dbReference>
<evidence type="ECO:0000256" key="1">
    <source>
        <dbReference type="SAM" id="MobiDB-lite"/>
    </source>
</evidence>
<gene>
    <name evidence="2" type="ORF">KSX_30810</name>
</gene>
<feature type="region of interest" description="Disordered" evidence="1">
    <location>
        <begin position="452"/>
        <end position="473"/>
    </location>
</feature>
<sequence>MTDTHDLDRFNLFQQIIEWLNSNQQDHHEGRYYLEKHLPLTESLHDQELENLVRRHAAEHLDLAQDLELHLQLLREVHRRGGTRQAIRDAYVNHYGGLALDTPDWLNVMREQIKRLNELNRPERTRKRRIEILREAQQRTMGSTKVRSEIGAELRNELGDLLITGALYPTQALQTKALEECIELHKQTLRTYTCTRYPLQHARTQTLLGNAYLQYGQHGTLKMFEQAINAFEGALRVYTPESHLEKWLNVQTLIGQAFLKRPKGKPAHNIEQAIAYQQAALSHVTAETNRELIALVHVHLGDCYYARLEGIHTENLQLAKDCYRQALHTFTPDDAPEEWAATHIRLAAIFQALPYQSEQQHDRNLHCAIVCYEEALRTYHADVYMIENATTQVSLGYTHKQRLQGDRQRNLQQASRCFRSALRIFTSSAFPAHYRQTLLSLAESERLRKEVIQQDQGNNPLENVLPSPPGLRS</sequence>
<protein>
    <recommendedName>
        <fullName evidence="4">Tetratricopeptide repeat protein</fullName>
    </recommendedName>
</protein>
<evidence type="ECO:0000313" key="2">
    <source>
        <dbReference type="EMBL" id="GHO44918.1"/>
    </source>
</evidence>
<organism evidence="2 3">
    <name type="scientific">Ktedonospora formicarum</name>
    <dbReference type="NCBI Taxonomy" id="2778364"/>
    <lineage>
        <taxon>Bacteria</taxon>
        <taxon>Bacillati</taxon>
        <taxon>Chloroflexota</taxon>
        <taxon>Ktedonobacteria</taxon>
        <taxon>Ktedonobacterales</taxon>
        <taxon>Ktedonobacteraceae</taxon>
        <taxon>Ktedonospora</taxon>
    </lineage>
</organism>
<dbReference type="InterPro" id="IPR011990">
    <property type="entry name" value="TPR-like_helical_dom_sf"/>
</dbReference>
<accession>A0A8J3I1E9</accession>
<dbReference type="RefSeq" id="WP_220194281.1">
    <property type="nucleotide sequence ID" value="NZ_BNJF01000001.1"/>
</dbReference>
<dbReference type="Proteomes" id="UP000612362">
    <property type="component" value="Unassembled WGS sequence"/>
</dbReference>
<evidence type="ECO:0000313" key="3">
    <source>
        <dbReference type="Proteomes" id="UP000612362"/>
    </source>
</evidence>
<proteinExistence type="predicted"/>
<reference evidence="2" key="1">
    <citation type="submission" date="2020-10" db="EMBL/GenBank/DDBJ databases">
        <title>Taxonomic study of unclassified bacteria belonging to the class Ktedonobacteria.</title>
        <authorList>
            <person name="Yabe S."/>
            <person name="Wang C.M."/>
            <person name="Zheng Y."/>
            <person name="Sakai Y."/>
            <person name="Cavaletti L."/>
            <person name="Monciardini P."/>
            <person name="Donadio S."/>
        </authorList>
    </citation>
    <scope>NUCLEOTIDE SEQUENCE</scope>
    <source>
        <strain evidence="2">SOSP1-1</strain>
    </source>
</reference>